<dbReference type="Gene3D" id="3.40.50.300">
    <property type="entry name" value="P-loop containing nucleotide triphosphate hydrolases"/>
    <property type="match status" value="1"/>
</dbReference>
<dbReference type="SMART" id="SM00255">
    <property type="entry name" value="TIR"/>
    <property type="match status" value="1"/>
</dbReference>
<sequence>MASFCSFVSSSHSSSTSRDKHDVFISFRGEDTRDGFTSFLYEALNNKAIQAYMDDHQLEKGDEISPTLMNAIEESKISLIIFSENYASSTWCLNELAKIIECQKRNGQIVIPVFYRIDPSIVRKQEEVYAAAFEKLEERFRDDLEKVNQWRKALKHAADLCGLDSNKFRPESKLVQEIVEDISWQLCKYQSSTDVFEKLFGIEERIRKLESSLRMCSDDVQIIGIWGMGGIGKTTLASAIFQKLRHRFEGCCSLWNVREESATHGPDQFRKKLLTELFNDRSIQSLDTPSIVPTYIRKRFRRKKVLIVLDDVDSSIDLEALINGYEDLAPGSRIIVTTKDAHVLKNVTKEIYEVLGLDPSESLDLFHLHAFRMKRPAKEYEMLSEKVANYANGNPLALKVLGSFLHSRPLDEWESALRKLEMVPNKDIQKVLRISYEGLDDMERELFLDIACFFACSSGKFTRQQVESIVDEDSTPKLGISVLNERALVTIVGCKHDNTIRMHNLVQQMGSAMVFDEHREPGKRSRLCMPKDISRVLETSSGTAAIKSISLHVCDLEKDVKMSPKAFSKMSNLQYFQIIRHEDAKFRLLLPDERHGLEFYPSNNLRYFCWDFYPYKSFPPGLIPENLVRLTLKYSQLVEFWNEDKPPPALEKLKHVDLHGSENLTKMPNLSRAINIEYICLAGCASLVQVPSYFKNLDKLRFLDLKDCSNLIIDVEGISGKNLTQLRLGGTKIEAMPSSIGCLSNLLELDLHDCERLKILPTSICKLKSLMNLDLSGCVNLEKFPEILEPMELGSINLRGTRIKELPESSIANLNSLLLLDLRCCENIEFLLNNKCFLRHFDKLVKLDLSNCENLESLRELPPFLQYLNVRFCEKLKSIQEIPPYLTILEANHCKSLETVSSWSTPLVNESDFLRGCSYRFDNCQKLDQNTRNNIIPHVGSLQILSAARSTKEDYGLSMIFCYPGDDVPKYFIGHDHADSEVNSIKIGLPPNWCDANFLGFAFCFVIDLSEVAYEKLFDHTEIECMLNFNDDGGAEYRCKVPVKWYFQCSKLNSDHVLILYDHDLSYKMLQENFSLGANWCSITKASFDFRLGMEYVEGSKYSSFRQSDVWSEHLACHGHRKIIKKCGVWLIYDQKEEEETTRFADEKVHTNTEGDESYLNIISKPTKPL</sequence>
<comment type="catalytic activity">
    <reaction evidence="7">
        <text>NAD(+) + H2O = ADP-D-ribose + nicotinamide + H(+)</text>
        <dbReference type="Rhea" id="RHEA:16301"/>
        <dbReference type="ChEBI" id="CHEBI:15377"/>
        <dbReference type="ChEBI" id="CHEBI:15378"/>
        <dbReference type="ChEBI" id="CHEBI:17154"/>
        <dbReference type="ChEBI" id="CHEBI:57540"/>
        <dbReference type="ChEBI" id="CHEBI:57967"/>
        <dbReference type="EC" id="3.2.2.6"/>
    </reaction>
    <physiologicalReaction direction="left-to-right" evidence="7">
        <dbReference type="Rhea" id="RHEA:16302"/>
    </physiologicalReaction>
</comment>
<dbReference type="InterPro" id="IPR044974">
    <property type="entry name" value="Disease_R_plants"/>
</dbReference>
<evidence type="ECO:0000313" key="9">
    <source>
        <dbReference type="EMBL" id="KAF3449347.1"/>
    </source>
</evidence>
<keyword evidence="4" id="KW-0378">Hydrolase</keyword>
<dbReference type="EC" id="3.2.2.6" evidence="1"/>
<organism evidence="9 10">
    <name type="scientific">Rhamnella rubrinervis</name>
    <dbReference type="NCBI Taxonomy" id="2594499"/>
    <lineage>
        <taxon>Eukaryota</taxon>
        <taxon>Viridiplantae</taxon>
        <taxon>Streptophyta</taxon>
        <taxon>Embryophyta</taxon>
        <taxon>Tracheophyta</taxon>
        <taxon>Spermatophyta</taxon>
        <taxon>Magnoliopsida</taxon>
        <taxon>eudicotyledons</taxon>
        <taxon>Gunneridae</taxon>
        <taxon>Pentapetalae</taxon>
        <taxon>rosids</taxon>
        <taxon>fabids</taxon>
        <taxon>Rosales</taxon>
        <taxon>Rhamnaceae</taxon>
        <taxon>rhamnoid group</taxon>
        <taxon>Rhamneae</taxon>
        <taxon>Rhamnella</taxon>
    </lineage>
</organism>
<reference evidence="9" key="1">
    <citation type="submission" date="2020-03" db="EMBL/GenBank/DDBJ databases">
        <title>A high-quality chromosome-level genome assembly of a woody plant with both climbing and erect habits, Rhamnella rubrinervis.</title>
        <authorList>
            <person name="Lu Z."/>
            <person name="Yang Y."/>
            <person name="Zhu X."/>
            <person name="Sun Y."/>
        </authorList>
    </citation>
    <scope>NUCLEOTIDE SEQUENCE</scope>
    <source>
        <strain evidence="9">BYM</strain>
        <tissue evidence="9">Leaf</tissue>
    </source>
</reference>
<proteinExistence type="predicted"/>
<dbReference type="Proteomes" id="UP000796880">
    <property type="component" value="Unassembled WGS sequence"/>
</dbReference>
<accession>A0A8K0MKJ4</accession>
<evidence type="ECO:0000313" key="10">
    <source>
        <dbReference type="Proteomes" id="UP000796880"/>
    </source>
</evidence>
<evidence type="ECO:0000256" key="5">
    <source>
        <dbReference type="ARBA" id="ARBA00022821"/>
    </source>
</evidence>
<name>A0A8K0MKJ4_9ROSA</name>
<dbReference type="AlphaFoldDB" id="A0A8K0MKJ4"/>
<evidence type="ECO:0000256" key="7">
    <source>
        <dbReference type="ARBA" id="ARBA00047304"/>
    </source>
</evidence>
<dbReference type="InterPro" id="IPR000157">
    <property type="entry name" value="TIR_dom"/>
</dbReference>
<dbReference type="Gene3D" id="3.40.50.10140">
    <property type="entry name" value="Toll/interleukin-1 receptor homology (TIR) domain"/>
    <property type="match status" value="1"/>
</dbReference>
<dbReference type="InterPro" id="IPR035897">
    <property type="entry name" value="Toll_tir_struct_dom_sf"/>
</dbReference>
<dbReference type="SUPFAM" id="SSF52540">
    <property type="entry name" value="P-loop containing nucleoside triphosphate hydrolases"/>
    <property type="match status" value="1"/>
</dbReference>
<dbReference type="InterPro" id="IPR036390">
    <property type="entry name" value="WH_DNA-bd_sf"/>
</dbReference>
<dbReference type="Pfam" id="PF01582">
    <property type="entry name" value="TIR"/>
    <property type="match status" value="1"/>
</dbReference>
<dbReference type="PROSITE" id="PS50104">
    <property type="entry name" value="TIR"/>
    <property type="match status" value="1"/>
</dbReference>
<keyword evidence="10" id="KW-1185">Reference proteome</keyword>
<protein>
    <recommendedName>
        <fullName evidence="1">ADP-ribosyl cyclase/cyclic ADP-ribose hydrolase</fullName>
        <ecNumber evidence="1">3.2.2.6</ecNumber>
    </recommendedName>
</protein>
<dbReference type="FunFam" id="3.40.50.10140:FF:000007">
    <property type="entry name" value="Disease resistance protein (TIR-NBS-LRR class)"/>
    <property type="match status" value="1"/>
</dbReference>
<keyword evidence="6" id="KW-0520">NAD</keyword>
<dbReference type="InterPro" id="IPR042197">
    <property type="entry name" value="Apaf_helical"/>
</dbReference>
<evidence type="ECO:0000256" key="3">
    <source>
        <dbReference type="ARBA" id="ARBA00022737"/>
    </source>
</evidence>
<evidence type="ECO:0000256" key="4">
    <source>
        <dbReference type="ARBA" id="ARBA00022801"/>
    </source>
</evidence>
<dbReference type="Pfam" id="PF20160">
    <property type="entry name" value="C-JID"/>
    <property type="match status" value="1"/>
</dbReference>
<dbReference type="InterPro" id="IPR032675">
    <property type="entry name" value="LRR_dom_sf"/>
</dbReference>
<evidence type="ECO:0000259" key="8">
    <source>
        <dbReference type="PROSITE" id="PS50104"/>
    </source>
</evidence>
<dbReference type="Pfam" id="PF00931">
    <property type="entry name" value="NB-ARC"/>
    <property type="match status" value="1"/>
</dbReference>
<dbReference type="OrthoDB" id="1188997at2759"/>
<dbReference type="GO" id="GO:0061809">
    <property type="term" value="F:NAD+ nucleosidase activity, cyclic ADP-ribose generating"/>
    <property type="evidence" value="ECO:0007669"/>
    <property type="project" value="UniProtKB-EC"/>
</dbReference>
<dbReference type="PANTHER" id="PTHR11017">
    <property type="entry name" value="LEUCINE-RICH REPEAT-CONTAINING PROTEIN"/>
    <property type="match status" value="1"/>
</dbReference>
<gene>
    <name evidence="9" type="ORF">FNV43_RR10075</name>
</gene>
<feature type="domain" description="TIR" evidence="8">
    <location>
        <begin position="19"/>
        <end position="186"/>
    </location>
</feature>
<dbReference type="InterPro" id="IPR045344">
    <property type="entry name" value="C-JID"/>
</dbReference>
<evidence type="ECO:0000256" key="1">
    <source>
        <dbReference type="ARBA" id="ARBA00011982"/>
    </source>
</evidence>
<dbReference type="GO" id="GO:0043531">
    <property type="term" value="F:ADP binding"/>
    <property type="evidence" value="ECO:0007669"/>
    <property type="project" value="InterPro"/>
</dbReference>
<evidence type="ECO:0000256" key="2">
    <source>
        <dbReference type="ARBA" id="ARBA00022614"/>
    </source>
</evidence>
<dbReference type="Gene3D" id="3.80.10.10">
    <property type="entry name" value="Ribonuclease Inhibitor"/>
    <property type="match status" value="2"/>
</dbReference>
<dbReference type="GO" id="GO:0007165">
    <property type="term" value="P:signal transduction"/>
    <property type="evidence" value="ECO:0007669"/>
    <property type="project" value="InterPro"/>
</dbReference>
<dbReference type="EMBL" id="VOIH02000004">
    <property type="protein sequence ID" value="KAF3449347.1"/>
    <property type="molecule type" value="Genomic_DNA"/>
</dbReference>
<comment type="caution">
    <text evidence="9">The sequence shown here is derived from an EMBL/GenBank/DDBJ whole genome shotgun (WGS) entry which is preliminary data.</text>
</comment>
<dbReference type="GO" id="GO:0006952">
    <property type="term" value="P:defense response"/>
    <property type="evidence" value="ECO:0007669"/>
    <property type="project" value="UniProtKB-KW"/>
</dbReference>
<dbReference type="InterPro" id="IPR058192">
    <property type="entry name" value="WHD_ROQ1-like"/>
</dbReference>
<keyword evidence="3" id="KW-0677">Repeat</keyword>
<dbReference type="InterPro" id="IPR002182">
    <property type="entry name" value="NB-ARC"/>
</dbReference>
<dbReference type="SUPFAM" id="SSF46785">
    <property type="entry name" value="Winged helix' DNA-binding domain"/>
    <property type="match status" value="1"/>
</dbReference>
<evidence type="ECO:0000256" key="6">
    <source>
        <dbReference type="ARBA" id="ARBA00023027"/>
    </source>
</evidence>
<keyword evidence="2" id="KW-0433">Leucine-rich repeat</keyword>
<keyword evidence="5" id="KW-0611">Plant defense</keyword>
<dbReference type="InterPro" id="IPR027417">
    <property type="entry name" value="P-loop_NTPase"/>
</dbReference>
<dbReference type="SUPFAM" id="SSF52058">
    <property type="entry name" value="L domain-like"/>
    <property type="match status" value="1"/>
</dbReference>
<dbReference type="Gene3D" id="1.10.8.430">
    <property type="entry name" value="Helical domain of apoptotic protease-activating factors"/>
    <property type="match status" value="1"/>
</dbReference>
<dbReference type="Pfam" id="PF23282">
    <property type="entry name" value="WHD_ROQ1"/>
    <property type="match status" value="1"/>
</dbReference>
<dbReference type="PANTHER" id="PTHR11017:SF479">
    <property type="entry name" value="DISEASE RESISTANCE PROTEIN (TIR-NBS-LRR CLASS) FAMILY"/>
    <property type="match status" value="1"/>
</dbReference>
<dbReference type="PRINTS" id="PR00364">
    <property type="entry name" value="DISEASERSIST"/>
</dbReference>
<dbReference type="SUPFAM" id="SSF52200">
    <property type="entry name" value="Toll/Interleukin receptor TIR domain"/>
    <property type="match status" value="1"/>
</dbReference>